<accession>A0A9Q3L064</accession>
<dbReference type="Proteomes" id="UP000765509">
    <property type="component" value="Unassembled WGS sequence"/>
</dbReference>
<comment type="caution">
    <text evidence="1">The sequence shown here is derived from an EMBL/GenBank/DDBJ whole genome shotgun (WGS) entry which is preliminary data.</text>
</comment>
<evidence type="ECO:0000313" key="2">
    <source>
        <dbReference type="Proteomes" id="UP000765509"/>
    </source>
</evidence>
<proteinExistence type="predicted"/>
<sequence length="90" mass="10395">MVVHGLKWVLRDLWPNWCAEGLWPILGPRDWWPIVVWDPPGCPLWPHWIRPKGPNWPADHGPWTVNHAPRAVGAVGRLNGPERPFRPKPP</sequence>
<dbReference type="EMBL" id="AVOT02142578">
    <property type="protein sequence ID" value="MBW0591330.1"/>
    <property type="molecule type" value="Genomic_DNA"/>
</dbReference>
<evidence type="ECO:0000313" key="1">
    <source>
        <dbReference type="EMBL" id="MBW0591330.1"/>
    </source>
</evidence>
<organism evidence="1 2">
    <name type="scientific">Austropuccinia psidii MF-1</name>
    <dbReference type="NCBI Taxonomy" id="1389203"/>
    <lineage>
        <taxon>Eukaryota</taxon>
        <taxon>Fungi</taxon>
        <taxon>Dikarya</taxon>
        <taxon>Basidiomycota</taxon>
        <taxon>Pucciniomycotina</taxon>
        <taxon>Pucciniomycetes</taxon>
        <taxon>Pucciniales</taxon>
        <taxon>Sphaerophragmiaceae</taxon>
        <taxon>Austropuccinia</taxon>
    </lineage>
</organism>
<reference evidence="1" key="1">
    <citation type="submission" date="2021-03" db="EMBL/GenBank/DDBJ databases">
        <title>Draft genome sequence of rust myrtle Austropuccinia psidii MF-1, a brazilian biotype.</title>
        <authorList>
            <person name="Quecine M.C."/>
            <person name="Pachon D.M.R."/>
            <person name="Bonatelli M.L."/>
            <person name="Correr F.H."/>
            <person name="Franceschini L.M."/>
            <person name="Leite T.F."/>
            <person name="Margarido G.R.A."/>
            <person name="Almeida C.A."/>
            <person name="Ferrarezi J.A."/>
            <person name="Labate C.A."/>
        </authorList>
    </citation>
    <scope>NUCLEOTIDE SEQUENCE</scope>
    <source>
        <strain evidence="1">MF-1</strain>
    </source>
</reference>
<keyword evidence="2" id="KW-1185">Reference proteome</keyword>
<protein>
    <submittedName>
        <fullName evidence="1">Uncharacterized protein</fullName>
    </submittedName>
</protein>
<gene>
    <name evidence="1" type="ORF">O181_131045</name>
</gene>
<dbReference type="AlphaFoldDB" id="A0A9Q3L064"/>
<name>A0A9Q3L064_9BASI</name>